<keyword evidence="2" id="KW-1185">Reference proteome</keyword>
<gene>
    <name evidence="1" type="ORF">Rmf_07980</name>
</gene>
<dbReference type="Pfam" id="PF13489">
    <property type="entry name" value="Methyltransf_23"/>
    <property type="match status" value="1"/>
</dbReference>
<dbReference type="CDD" id="cd02440">
    <property type="entry name" value="AdoMet_MTases"/>
    <property type="match status" value="1"/>
</dbReference>
<protein>
    <recommendedName>
        <fullName evidence="3">Class I SAM-dependent methyltransferase</fullName>
    </recommendedName>
</protein>
<reference evidence="1 2" key="1">
    <citation type="journal article" date="2016" name="Microbes Environ.">
        <title>Phylogenetically diverse aerobic anoxygenic phototrophic bacteria isolated from epilithic biofilms in Tama river, Japan.</title>
        <authorList>
            <person name="Hirose S."/>
            <person name="Matsuura K."/>
            <person name="Haruta S."/>
        </authorList>
    </citation>
    <scope>NUCLEOTIDE SEQUENCE [LARGE SCALE GENOMIC DNA]</scope>
    <source>
        <strain evidence="1 2">S08</strain>
    </source>
</reference>
<dbReference type="Proteomes" id="UP000831327">
    <property type="component" value="Chromosome"/>
</dbReference>
<name>A0ABM7XZI6_9PROT</name>
<dbReference type="PANTHER" id="PTHR42912">
    <property type="entry name" value="METHYLTRANSFERASE"/>
    <property type="match status" value="1"/>
</dbReference>
<dbReference type="InterPro" id="IPR029063">
    <property type="entry name" value="SAM-dependent_MTases_sf"/>
</dbReference>
<dbReference type="SUPFAM" id="SSF53335">
    <property type="entry name" value="S-adenosyl-L-methionine-dependent methyltransferases"/>
    <property type="match status" value="1"/>
</dbReference>
<dbReference type="Gene3D" id="3.40.50.150">
    <property type="entry name" value="Vaccinia Virus protein VP39"/>
    <property type="match status" value="1"/>
</dbReference>
<dbReference type="EMBL" id="AP025637">
    <property type="protein sequence ID" value="BDG70869.1"/>
    <property type="molecule type" value="Genomic_DNA"/>
</dbReference>
<evidence type="ECO:0000313" key="2">
    <source>
        <dbReference type="Proteomes" id="UP000831327"/>
    </source>
</evidence>
<accession>A0ABM7XZI6</accession>
<evidence type="ECO:0000313" key="1">
    <source>
        <dbReference type="EMBL" id="BDG70869.1"/>
    </source>
</evidence>
<organism evidence="1 2">
    <name type="scientific">Roseomonas fluvialis</name>
    <dbReference type="NCBI Taxonomy" id="1750527"/>
    <lineage>
        <taxon>Bacteria</taxon>
        <taxon>Pseudomonadati</taxon>
        <taxon>Pseudomonadota</taxon>
        <taxon>Alphaproteobacteria</taxon>
        <taxon>Acetobacterales</taxon>
        <taxon>Roseomonadaceae</taxon>
        <taxon>Roseomonas</taxon>
    </lineage>
</organism>
<evidence type="ECO:0008006" key="3">
    <source>
        <dbReference type="Google" id="ProtNLM"/>
    </source>
</evidence>
<proteinExistence type="predicted"/>
<sequence>MGLRRAGAERGAGGPWARRALRRVSAAGLPAVTPGTCPITGEPATLVQEVSATLLRGLWRRTFKVDPTPPPPVRTGIYRSPCGLVFFAPAQEGDGAFYEALYRRLDAGGRVRAAGRDRAEYPDAAARIRAGDAVLEVGAGAGAFARLVPGACYVGLDPNPGAYADRATDVRAESLADHAEAHPAAYDAAVAFQVIEHVADPLCLAADMARCVKPGGLLILGAPVWPSAMTAIPDFVFNAPPHHLSWWSESAMRALAGRLGLVVEETRLLPPVQAQPLIHWMGRLAPIRARPEGPWFAARRSWYASLAVAALLGRIAAALLPLPRNAAPMFVLLVARKP</sequence>
<dbReference type="InterPro" id="IPR050508">
    <property type="entry name" value="Methyltransf_Superfamily"/>
</dbReference>